<evidence type="ECO:0000313" key="2">
    <source>
        <dbReference type="Proteomes" id="UP000632222"/>
    </source>
</evidence>
<dbReference type="Proteomes" id="UP000632222">
    <property type="component" value="Unassembled WGS sequence"/>
</dbReference>
<keyword evidence="2" id="KW-1185">Reference proteome</keyword>
<sequence length="568" mass="66564">MFKEQFTYDWPNQQNAWQELLDFPLNPETRDEWLAKWDELERHYAEQRSRLHWDTMADVKSPEPLEAYKAFNRDVVPQVTDFQKEIYARWVEFDLKQVTPGWEVTTRYLKHLQREQDLIPELLQQEEEKMMEFYNASHVEQPVPAPYATEQDLLDAMDLPDRQQRQAAWEARQIHMQPLREHRVARYFELIQLRWEQARKLGFNNPLELSWERLKRHDFTLQQWQETRTTLLNRVPALLDQVHAQVARELELPEFDWVDRGHPALSKISAAYDRTDLTALHAGLRKVFQAFSPRLAEQYQELLDGGYLDLEDRRTKTTQGFADLLAFTRKPCSMMTIDASAGGLTLLLHEMGHVQHFHEMLQVHPTMLLDASAKFMEFVAHTFEVYGAHFAAESEILTPENIRILRLLTLMYRLEGMLHCAMVDLWEEWVYTTPPESLTTEALYAHWEEIAWAHHPWLMSVPEAGRNYWTNGWHVRVPFGKTRYALADLCALEFSGQMIKDPHQAFERLTAGMRLGGTLPFLGLIQACGLEFDFTPQAVERSLQAFQELAAFWGLAAEKRTDPQASLA</sequence>
<name>A0ABQ2CZP3_9DEIO</name>
<evidence type="ECO:0000313" key="1">
    <source>
        <dbReference type="EMBL" id="GGJ35268.1"/>
    </source>
</evidence>
<gene>
    <name evidence="1" type="ORF">GCM10008938_21680</name>
</gene>
<comment type="caution">
    <text evidence="1">The sequence shown here is derived from an EMBL/GenBank/DDBJ whole genome shotgun (WGS) entry which is preliminary data.</text>
</comment>
<dbReference type="SUPFAM" id="SSF55486">
    <property type="entry name" value="Metalloproteases ('zincins'), catalytic domain"/>
    <property type="match status" value="1"/>
</dbReference>
<proteinExistence type="predicted"/>
<dbReference type="EMBL" id="BMOD01000006">
    <property type="protein sequence ID" value="GGJ35268.1"/>
    <property type="molecule type" value="Genomic_DNA"/>
</dbReference>
<dbReference type="RefSeq" id="WP_189002697.1">
    <property type="nucleotide sequence ID" value="NZ_BMOD01000006.1"/>
</dbReference>
<organism evidence="1 2">
    <name type="scientific">Deinococcus roseus</name>
    <dbReference type="NCBI Taxonomy" id="392414"/>
    <lineage>
        <taxon>Bacteria</taxon>
        <taxon>Thermotogati</taxon>
        <taxon>Deinococcota</taxon>
        <taxon>Deinococci</taxon>
        <taxon>Deinococcales</taxon>
        <taxon>Deinococcaceae</taxon>
        <taxon>Deinococcus</taxon>
    </lineage>
</organism>
<reference evidence="2" key="1">
    <citation type="journal article" date="2019" name="Int. J. Syst. Evol. Microbiol.">
        <title>The Global Catalogue of Microorganisms (GCM) 10K type strain sequencing project: providing services to taxonomists for standard genome sequencing and annotation.</title>
        <authorList>
            <consortium name="The Broad Institute Genomics Platform"/>
            <consortium name="The Broad Institute Genome Sequencing Center for Infectious Disease"/>
            <person name="Wu L."/>
            <person name="Ma J."/>
        </authorList>
    </citation>
    <scope>NUCLEOTIDE SEQUENCE [LARGE SCALE GENOMIC DNA]</scope>
    <source>
        <strain evidence="2">JCM 14370</strain>
    </source>
</reference>
<protein>
    <submittedName>
        <fullName evidence="1">Oligoendopeptidase F</fullName>
    </submittedName>
</protein>
<dbReference type="Gene3D" id="1.10.1370.30">
    <property type="match status" value="1"/>
</dbReference>
<accession>A0ABQ2CZP3</accession>